<evidence type="ECO:0000313" key="1">
    <source>
        <dbReference type="EMBL" id="GBC01775.1"/>
    </source>
</evidence>
<sequence length="200" mass="23397">MIEISSGKRFLIHRLKSCLKENLDDRQTDENSTMPKNKNENEIFNYLLNNKDKPQAIHLSFDDFYNYGIETKINETNAFDLCKKSAEKGHIDSMYMLGKYYYYGIRTGKNEIKAFKLYEKAAKKGHIYSIYQLGKCYYYGIGTEKDEIKAFKSYKETAEKGHVEAMYNLGICYEHGVGTEEDKIEAAKLYGKYEDKFLFD</sequence>
<protein>
    <recommendedName>
        <fullName evidence="3">HCP-like protein</fullName>
    </recommendedName>
</protein>
<dbReference type="Gene3D" id="1.25.40.10">
    <property type="entry name" value="Tetratricopeptide repeat domain"/>
    <property type="match status" value="1"/>
</dbReference>
<evidence type="ECO:0008006" key="3">
    <source>
        <dbReference type="Google" id="ProtNLM"/>
    </source>
</evidence>
<dbReference type="SMART" id="SM00671">
    <property type="entry name" value="SEL1"/>
    <property type="match status" value="4"/>
</dbReference>
<dbReference type="PANTHER" id="PTHR43628">
    <property type="entry name" value="ACTIVATOR OF C KINASE PROTEIN 1-RELATED"/>
    <property type="match status" value="1"/>
</dbReference>
<gene>
    <name evidence="1" type="ORF">RclHR1_04320016</name>
</gene>
<evidence type="ECO:0000313" key="2">
    <source>
        <dbReference type="Proteomes" id="UP000247702"/>
    </source>
</evidence>
<dbReference type="Pfam" id="PF08238">
    <property type="entry name" value="Sel1"/>
    <property type="match status" value="4"/>
</dbReference>
<dbReference type="PANTHER" id="PTHR43628:SF1">
    <property type="entry name" value="CHITIN SYNTHASE REGULATORY FACTOR 2-RELATED"/>
    <property type="match status" value="1"/>
</dbReference>
<keyword evidence="2" id="KW-1185">Reference proteome</keyword>
<accession>A0A2Z6RU12</accession>
<dbReference type="EMBL" id="BEXD01003691">
    <property type="protein sequence ID" value="GBC01775.1"/>
    <property type="molecule type" value="Genomic_DNA"/>
</dbReference>
<comment type="caution">
    <text evidence="1">The sequence shown here is derived from an EMBL/GenBank/DDBJ whole genome shotgun (WGS) entry which is preliminary data.</text>
</comment>
<name>A0A2Z6RU12_9GLOM</name>
<proteinExistence type="predicted"/>
<dbReference type="AlphaFoldDB" id="A0A2Z6RU12"/>
<dbReference type="STRING" id="94130.A0A2Z6RU12"/>
<organism evidence="1 2">
    <name type="scientific">Rhizophagus clarus</name>
    <dbReference type="NCBI Taxonomy" id="94130"/>
    <lineage>
        <taxon>Eukaryota</taxon>
        <taxon>Fungi</taxon>
        <taxon>Fungi incertae sedis</taxon>
        <taxon>Mucoromycota</taxon>
        <taxon>Glomeromycotina</taxon>
        <taxon>Glomeromycetes</taxon>
        <taxon>Glomerales</taxon>
        <taxon>Glomeraceae</taxon>
        <taxon>Rhizophagus</taxon>
    </lineage>
</organism>
<dbReference type="InterPro" id="IPR052945">
    <property type="entry name" value="Mitotic_Regulator"/>
</dbReference>
<dbReference type="SUPFAM" id="SSF81901">
    <property type="entry name" value="HCP-like"/>
    <property type="match status" value="1"/>
</dbReference>
<reference evidence="1 2" key="1">
    <citation type="submission" date="2017-11" db="EMBL/GenBank/DDBJ databases">
        <title>The genome of Rhizophagus clarus HR1 reveals common genetic basis of auxotrophy among arbuscular mycorrhizal fungi.</title>
        <authorList>
            <person name="Kobayashi Y."/>
        </authorList>
    </citation>
    <scope>NUCLEOTIDE SEQUENCE [LARGE SCALE GENOMIC DNA]</scope>
    <source>
        <strain evidence="1 2">HR1</strain>
    </source>
</reference>
<dbReference type="InterPro" id="IPR011990">
    <property type="entry name" value="TPR-like_helical_dom_sf"/>
</dbReference>
<dbReference type="InterPro" id="IPR006597">
    <property type="entry name" value="Sel1-like"/>
</dbReference>
<dbReference type="Proteomes" id="UP000247702">
    <property type="component" value="Unassembled WGS sequence"/>
</dbReference>